<dbReference type="SUPFAM" id="SSF53720">
    <property type="entry name" value="ALDH-like"/>
    <property type="match status" value="1"/>
</dbReference>
<keyword evidence="4" id="KW-0520">NAD</keyword>
<dbReference type="Pfam" id="PF01619">
    <property type="entry name" value="Pro_dh"/>
    <property type="match status" value="1"/>
</dbReference>
<dbReference type="GO" id="GO:0010133">
    <property type="term" value="P:L-proline catabolic process to L-glutamate"/>
    <property type="evidence" value="ECO:0007669"/>
    <property type="project" value="InterPro"/>
</dbReference>
<dbReference type="Gene3D" id="3.20.20.220">
    <property type="match status" value="1"/>
</dbReference>
<dbReference type="InterPro" id="IPR050485">
    <property type="entry name" value="Proline_metab_enzyme"/>
</dbReference>
<dbReference type="InterPro" id="IPR029041">
    <property type="entry name" value="FAD-linked_oxidoreductase-like"/>
</dbReference>
<dbReference type="AlphaFoldDB" id="A0A6J7PEW1"/>
<dbReference type="EMBL" id="CAFBPE010000024">
    <property type="protein sequence ID" value="CAB5003571.1"/>
    <property type="molecule type" value="Genomic_DNA"/>
</dbReference>
<dbReference type="InterPro" id="IPR002872">
    <property type="entry name" value="Proline_DH_dom"/>
</dbReference>
<evidence type="ECO:0000313" key="8">
    <source>
        <dbReference type="EMBL" id="CAB5003571.1"/>
    </source>
</evidence>
<dbReference type="GO" id="GO:0003842">
    <property type="term" value="F:L-glutamate gamma-semialdehyde dehydrogenase activity"/>
    <property type="evidence" value="ECO:0007669"/>
    <property type="project" value="UniProtKB-EC"/>
</dbReference>
<comment type="catalytic activity">
    <reaction evidence="5">
        <text>L-glutamate 5-semialdehyde + NAD(+) + H2O = L-glutamate + NADH + 2 H(+)</text>
        <dbReference type="Rhea" id="RHEA:30235"/>
        <dbReference type="ChEBI" id="CHEBI:15377"/>
        <dbReference type="ChEBI" id="CHEBI:15378"/>
        <dbReference type="ChEBI" id="CHEBI:29985"/>
        <dbReference type="ChEBI" id="CHEBI:57540"/>
        <dbReference type="ChEBI" id="CHEBI:57945"/>
        <dbReference type="ChEBI" id="CHEBI:58066"/>
        <dbReference type="EC" id="1.2.1.88"/>
    </reaction>
</comment>
<dbReference type="GO" id="GO:0003700">
    <property type="term" value="F:DNA-binding transcription factor activity"/>
    <property type="evidence" value="ECO:0007669"/>
    <property type="project" value="InterPro"/>
</dbReference>
<dbReference type="InterPro" id="IPR016162">
    <property type="entry name" value="Ald_DH_N"/>
</dbReference>
<name>A0A6J7PEW1_9ZZZZ</name>
<reference evidence="8" key="1">
    <citation type="submission" date="2020-05" db="EMBL/GenBank/DDBJ databases">
        <authorList>
            <person name="Chiriac C."/>
            <person name="Salcher M."/>
            <person name="Ghai R."/>
            <person name="Kavagutti S V."/>
        </authorList>
    </citation>
    <scope>NUCLEOTIDE SEQUENCE</scope>
</reference>
<feature type="domain" description="Proline dehydrogenase" evidence="7">
    <location>
        <begin position="143"/>
        <end position="433"/>
    </location>
</feature>
<evidence type="ECO:0000259" key="7">
    <source>
        <dbReference type="Pfam" id="PF01619"/>
    </source>
</evidence>
<keyword evidence="3" id="KW-0560">Oxidoreductase</keyword>
<dbReference type="GO" id="GO:0009898">
    <property type="term" value="C:cytoplasmic side of plasma membrane"/>
    <property type="evidence" value="ECO:0007669"/>
    <property type="project" value="TreeGrafter"/>
</dbReference>
<dbReference type="InterPro" id="IPR015590">
    <property type="entry name" value="Aldehyde_DH_dom"/>
</dbReference>
<comment type="pathway">
    <text evidence="1">Amino-acid degradation; L-proline degradation into L-glutamate; L-glutamate from L-proline: step 2/2.</text>
</comment>
<proteinExistence type="predicted"/>
<sequence>MASIEHVPTLPLATSTDIDLLVEPSIALVNILITESEKLRSRDDEVNRRRFSRLLKDSSAVALTMSLTDEVMRISFMSQAARTLRRSARLATATGLGRFDYIGIKLASITSHVFPRLVMRIVHLRIRRAATGIILPSEKELLSKHIQMRKKLGMRLNINLLGEAVLGEHEAKARLQSIIELVQRPEISYASVKISSIVSQLISIDHAGSVSRASENLRLLYRQAQESNVFINLDMEEFRDLRITVDVFKSLLSEVEFSAMDAGIVLQAYLPESHAVFAELAEWSLERYNKTGATIKIRLVKGANLAMEKAEAELHGWVGAPYSTKPDVDASYARLIDAALRPEYSKAVRIGIASHNLFHIAWAIEVAKARGVDEQLDIEMLEGMANAEALSVAALTGNVLLYTPVTRHQDFPTAVAYLVRRLDENTSKENYLRSSFDMQVGNKEFMDQQTRFLASVSQRHSISTLSRRHTMVLDDAHQKFLQGVFINESDADPTNPVMAKKLHDEFSHQYSVTELEIPLVIDGTEAFTPETEFGIDPSDDGAIWYRYCVAQMNDVDTAVQSAGLAFSQWSNRDVQERAQILADAALLMQSQRARTIAVMSRDAGKTFTEADPEVSEAIDFARFYALSAITKEVDSTALGVVLVVPPWNFPYAIVAGGVCAALASGNAVILKPAPETVATSWLLVNQLWESGVPREVLQFLPTRDDEVGKYLVTHTGVDAVILTGAFETAIMFTQWKPEIHLMAETSGKNAILISASADIDNAVKDLVQSAFGHAGQKCSAASLAIVDSSVYNDPAFRNQLRDAVESLTIGFGRDFSTAVGPIIHPPQGALERALTILDPGESWLVAPRQIDESGYLWSPGVKFGVTPDSWSFEHEWFGPVLGVIEAPDFDSALDMQNRGDYGLTAGLHSLDVQECEKWIDGVQAGNLYVNRGITGAVVNRQPFGGWKRSSVGATSKAGGANYLSNLRNWHAFTSLQASKEAATAWWDTVGSKSLDMSELKVERNYQRYRAYGNVVAICCDEDVDVQIREYITWISDLVGTPIRWCAPDDVIINCDKVRWLSEQRPPVVELLERGITVDSRPVAARADVELPRWLHEQSVSIVNHRYGNVGAGPHPQLR</sequence>
<dbReference type="PANTHER" id="PTHR42862:SF1">
    <property type="entry name" value="DELTA-1-PYRROLINE-5-CARBOXYLATE DEHYDROGENASE 2, ISOFORM A-RELATED"/>
    <property type="match status" value="1"/>
</dbReference>
<dbReference type="PROSITE" id="PS00687">
    <property type="entry name" value="ALDEHYDE_DEHYDR_GLU"/>
    <property type="match status" value="1"/>
</dbReference>
<dbReference type="InterPro" id="IPR029510">
    <property type="entry name" value="Ald_DH_CS_GLU"/>
</dbReference>
<dbReference type="Gene3D" id="3.40.605.10">
    <property type="entry name" value="Aldehyde Dehydrogenase, Chain A, domain 1"/>
    <property type="match status" value="1"/>
</dbReference>
<evidence type="ECO:0000256" key="5">
    <source>
        <dbReference type="ARBA" id="ARBA00048142"/>
    </source>
</evidence>
<dbReference type="PROSITE" id="PS00070">
    <property type="entry name" value="ALDEHYDE_DEHYDR_CYS"/>
    <property type="match status" value="1"/>
</dbReference>
<accession>A0A6J7PEW1</accession>
<dbReference type="InterPro" id="IPR016161">
    <property type="entry name" value="Ald_DH/histidinol_DH"/>
</dbReference>
<dbReference type="Gene3D" id="3.40.309.10">
    <property type="entry name" value="Aldehyde Dehydrogenase, Chain A, domain 2"/>
    <property type="match status" value="1"/>
</dbReference>
<dbReference type="Pfam" id="PF00171">
    <property type="entry name" value="Aldedh"/>
    <property type="match status" value="1"/>
</dbReference>
<dbReference type="FunFam" id="3.40.309.10:FF:000005">
    <property type="entry name" value="1-pyrroline-5-carboxylate dehydrogenase 1"/>
    <property type="match status" value="1"/>
</dbReference>
<dbReference type="InterPro" id="IPR025703">
    <property type="entry name" value="Bifunct_PutA"/>
</dbReference>
<dbReference type="InterPro" id="IPR016163">
    <property type="entry name" value="Ald_DH_C"/>
</dbReference>
<dbReference type="PANTHER" id="PTHR42862">
    <property type="entry name" value="DELTA-1-PYRROLINE-5-CARBOXYLATE DEHYDROGENASE 1, ISOFORM A-RELATED"/>
    <property type="match status" value="1"/>
</dbReference>
<evidence type="ECO:0000256" key="3">
    <source>
        <dbReference type="ARBA" id="ARBA00023002"/>
    </source>
</evidence>
<gene>
    <name evidence="8" type="ORF">UFOPK4065_00469</name>
</gene>
<dbReference type="PIRSF" id="PIRSF000197">
    <property type="entry name" value="Bifunct_PutA"/>
    <property type="match status" value="1"/>
</dbReference>
<organism evidence="8">
    <name type="scientific">freshwater metagenome</name>
    <dbReference type="NCBI Taxonomy" id="449393"/>
    <lineage>
        <taxon>unclassified sequences</taxon>
        <taxon>metagenomes</taxon>
        <taxon>ecological metagenomes</taxon>
    </lineage>
</organism>
<feature type="domain" description="Aldehyde dehydrogenase" evidence="6">
    <location>
        <begin position="535"/>
        <end position="963"/>
    </location>
</feature>
<evidence type="ECO:0000256" key="1">
    <source>
        <dbReference type="ARBA" id="ARBA00004786"/>
    </source>
</evidence>
<evidence type="ECO:0000259" key="6">
    <source>
        <dbReference type="Pfam" id="PF00171"/>
    </source>
</evidence>
<dbReference type="GO" id="GO:0004657">
    <property type="term" value="F:proline dehydrogenase activity"/>
    <property type="evidence" value="ECO:0007669"/>
    <property type="project" value="InterPro"/>
</dbReference>
<evidence type="ECO:0000256" key="2">
    <source>
        <dbReference type="ARBA" id="ARBA00012884"/>
    </source>
</evidence>
<dbReference type="InterPro" id="IPR016160">
    <property type="entry name" value="Ald_DH_CS_CYS"/>
</dbReference>
<evidence type="ECO:0000256" key="4">
    <source>
        <dbReference type="ARBA" id="ARBA00023027"/>
    </source>
</evidence>
<protein>
    <recommendedName>
        <fullName evidence="2">L-glutamate gamma-semialdehyde dehydrogenase</fullName>
        <ecNumber evidence="2">1.2.1.88</ecNumber>
    </recommendedName>
</protein>
<dbReference type="SUPFAM" id="SSF51730">
    <property type="entry name" value="FAD-linked oxidoreductase"/>
    <property type="match status" value="1"/>
</dbReference>
<dbReference type="EC" id="1.2.1.88" evidence="2"/>